<gene>
    <name evidence="3" type="ORF">CWI73_02550</name>
</gene>
<evidence type="ECO:0000313" key="3">
    <source>
        <dbReference type="EMBL" id="RUO67756.1"/>
    </source>
</evidence>
<dbReference type="InterPro" id="IPR003615">
    <property type="entry name" value="HNH_nuc"/>
</dbReference>
<accession>A0A432YWQ5</accession>
<dbReference type="GO" id="GO:0032259">
    <property type="term" value="P:methylation"/>
    <property type="evidence" value="ECO:0007669"/>
    <property type="project" value="UniProtKB-KW"/>
</dbReference>
<dbReference type="Pfam" id="PF13489">
    <property type="entry name" value="Methyltransf_23"/>
    <property type="match status" value="1"/>
</dbReference>
<dbReference type="PANTHER" id="PTHR43861:SF3">
    <property type="entry name" value="PUTATIVE (AFU_ORTHOLOGUE AFUA_2G14390)-RELATED"/>
    <property type="match status" value="1"/>
</dbReference>
<dbReference type="CDD" id="cd02440">
    <property type="entry name" value="AdoMet_MTases"/>
    <property type="match status" value="1"/>
</dbReference>
<proteinExistence type="predicted"/>
<dbReference type="Gene3D" id="1.10.30.50">
    <property type="match status" value="1"/>
</dbReference>
<reference evidence="3 4" key="1">
    <citation type="journal article" date="2011" name="Front. Microbiol.">
        <title>Genomic signatures of strain selection and enhancement in Bacillus atrophaeus var. globigii, a historical biowarfare simulant.</title>
        <authorList>
            <person name="Gibbons H.S."/>
            <person name="Broomall S.M."/>
            <person name="McNew L.A."/>
            <person name="Daligault H."/>
            <person name="Chapman C."/>
            <person name="Bruce D."/>
            <person name="Karavis M."/>
            <person name="Krepps M."/>
            <person name="McGregor P.A."/>
            <person name="Hong C."/>
            <person name="Park K.H."/>
            <person name="Akmal A."/>
            <person name="Feldman A."/>
            <person name="Lin J.S."/>
            <person name="Chang W.E."/>
            <person name="Higgs B.W."/>
            <person name="Demirev P."/>
            <person name="Lindquist J."/>
            <person name="Liem A."/>
            <person name="Fochler E."/>
            <person name="Read T.D."/>
            <person name="Tapia R."/>
            <person name="Johnson S."/>
            <person name="Bishop-Lilly K.A."/>
            <person name="Detter C."/>
            <person name="Han C."/>
            <person name="Sozhamannan S."/>
            <person name="Rosenzweig C.N."/>
            <person name="Skowronski E.W."/>
        </authorList>
    </citation>
    <scope>NUCLEOTIDE SEQUENCE [LARGE SCALE GENOMIC DNA]</scope>
    <source>
        <strain evidence="3 4">TPS4-2</strain>
    </source>
</reference>
<dbReference type="Pfam" id="PF13395">
    <property type="entry name" value="HNH_4"/>
    <property type="match status" value="1"/>
</dbReference>
<comment type="caution">
    <text evidence="3">The sequence shown here is derived from an EMBL/GenBank/DDBJ whole genome shotgun (WGS) entry which is preliminary data.</text>
</comment>
<dbReference type="GO" id="GO:0008168">
    <property type="term" value="F:methyltransferase activity"/>
    <property type="evidence" value="ECO:0007669"/>
    <property type="project" value="UniProtKB-KW"/>
</dbReference>
<evidence type="ECO:0000313" key="4">
    <source>
        <dbReference type="Proteomes" id="UP000288361"/>
    </source>
</evidence>
<dbReference type="InterPro" id="IPR029063">
    <property type="entry name" value="SAM-dependent_MTases_sf"/>
</dbReference>
<protein>
    <submittedName>
        <fullName evidence="3">Methyltransferase type 12</fullName>
    </submittedName>
</protein>
<dbReference type="AlphaFoldDB" id="A0A432YWQ5"/>
<sequence length="567" mass="64220">MKYNNKNITYYSKNAETLADNYNSVSAESVHKDWLDQLPKEGMVLDVGAGSGRDAGFMAAKGLNVVAVEPAEGIREVAQGYTVGKPVHWLNDSLPDLSQVFALQTKFDLILLSAVWMHIPASQRERSLRKLSSLLKPNGKLVISLRHGACHDERTMYEVSADELAQLASRFGLTYQLLTPEQQADELGRGNVSWQTVLLTLPDDGTGAFPLLRNIVVNDKKTSTYKIALLRSLLRIAEGHPGAVLDQTEDHIALPMGLVALYWLKLYKPLVDHYGMHQNNNARSKLGFVRPQGWGLLQHTTAADYYIGAHYASAEQAQPLYQTLKDIAATIKKNPATYTTLPGSNTAVFEVELNRTTKPTTGLTLDRPFLASLGTFYVPKHIWDSLTRFSVWIEPALVNEWAALMHSYDINRQQFTRNDYLNALDWIDDTRSTNQVRNRVNELLANDEIACCWSGKHIKPDDYAVDHAFPFARWPNNDLWNLLPTRTAVNANKSDRLPSSDKLMSSRELILHWWQQGWHNNRREFFTQANLALPNLHHNNQSFDDVFEAFALQRDRIKDIQQLAEWG</sequence>
<name>A0A432YWQ5_9GAMM</name>
<evidence type="ECO:0000259" key="2">
    <source>
        <dbReference type="Pfam" id="PF13395"/>
    </source>
</evidence>
<keyword evidence="3" id="KW-0489">Methyltransferase</keyword>
<evidence type="ECO:0000256" key="1">
    <source>
        <dbReference type="ARBA" id="ARBA00022679"/>
    </source>
</evidence>
<dbReference type="EMBL" id="PIQA01000001">
    <property type="protein sequence ID" value="RUO67756.1"/>
    <property type="molecule type" value="Genomic_DNA"/>
</dbReference>
<feature type="domain" description="HNH nuclease" evidence="2">
    <location>
        <begin position="451"/>
        <end position="498"/>
    </location>
</feature>
<keyword evidence="1 3" id="KW-0808">Transferase</keyword>
<dbReference type="Gene3D" id="3.40.50.150">
    <property type="entry name" value="Vaccinia Virus protein VP39"/>
    <property type="match status" value="1"/>
</dbReference>
<dbReference type="SUPFAM" id="SSF53335">
    <property type="entry name" value="S-adenosyl-L-methionine-dependent methyltransferases"/>
    <property type="match status" value="1"/>
</dbReference>
<organism evidence="3 4">
    <name type="scientific">Idiomarina piscisalsi</name>
    <dbReference type="NCBI Taxonomy" id="1096243"/>
    <lineage>
        <taxon>Bacteria</taxon>
        <taxon>Pseudomonadati</taxon>
        <taxon>Pseudomonadota</taxon>
        <taxon>Gammaproteobacteria</taxon>
        <taxon>Alteromonadales</taxon>
        <taxon>Idiomarinaceae</taxon>
        <taxon>Idiomarina</taxon>
    </lineage>
</organism>
<dbReference type="PANTHER" id="PTHR43861">
    <property type="entry name" value="TRANS-ACONITATE 2-METHYLTRANSFERASE-RELATED"/>
    <property type="match status" value="1"/>
</dbReference>
<dbReference type="Proteomes" id="UP000288361">
    <property type="component" value="Unassembled WGS sequence"/>
</dbReference>
<dbReference type="RefSeq" id="WP_126751402.1">
    <property type="nucleotide sequence ID" value="NZ_JBHUMT010000016.1"/>
</dbReference>